<feature type="transmembrane region" description="Helical" evidence="1">
    <location>
        <begin position="442"/>
        <end position="461"/>
    </location>
</feature>
<dbReference type="AlphaFoldDB" id="A0A8J3VDR0"/>
<feature type="transmembrane region" description="Helical" evidence="1">
    <location>
        <begin position="117"/>
        <end position="138"/>
    </location>
</feature>
<feature type="transmembrane region" description="Helical" evidence="1">
    <location>
        <begin position="353"/>
        <end position="383"/>
    </location>
</feature>
<feature type="transmembrane region" description="Helical" evidence="1">
    <location>
        <begin position="473"/>
        <end position="491"/>
    </location>
</feature>
<feature type="transmembrane region" description="Helical" evidence="1">
    <location>
        <begin position="567"/>
        <end position="586"/>
    </location>
</feature>
<name>A0A8J3VDR0_9ACTN</name>
<feature type="transmembrane region" description="Helical" evidence="1">
    <location>
        <begin position="306"/>
        <end position="323"/>
    </location>
</feature>
<feature type="transmembrane region" description="Helical" evidence="1">
    <location>
        <begin position="498"/>
        <end position="519"/>
    </location>
</feature>
<feature type="transmembrane region" description="Helical" evidence="1">
    <location>
        <begin position="539"/>
        <end position="560"/>
    </location>
</feature>
<keyword evidence="1" id="KW-0812">Transmembrane</keyword>
<feature type="transmembrane region" description="Helical" evidence="1">
    <location>
        <begin position="329"/>
        <end position="346"/>
    </location>
</feature>
<keyword evidence="1" id="KW-1133">Transmembrane helix</keyword>
<feature type="transmembrane region" description="Helical" evidence="1">
    <location>
        <begin position="279"/>
        <end position="299"/>
    </location>
</feature>
<proteinExistence type="predicted"/>
<keyword evidence="1" id="KW-0472">Membrane</keyword>
<evidence type="ECO:0000313" key="3">
    <source>
        <dbReference type="Proteomes" id="UP000612899"/>
    </source>
</evidence>
<feature type="transmembrane region" description="Helical" evidence="1">
    <location>
        <begin position="205"/>
        <end position="225"/>
    </location>
</feature>
<evidence type="ECO:0000313" key="2">
    <source>
        <dbReference type="EMBL" id="GIH02473.1"/>
    </source>
</evidence>
<gene>
    <name evidence="2" type="ORF">Rhe02_05400</name>
</gene>
<accession>A0A8J3VDR0</accession>
<feature type="transmembrane region" description="Helical" evidence="1">
    <location>
        <begin position="27"/>
        <end position="46"/>
    </location>
</feature>
<organism evidence="2 3">
    <name type="scientific">Rhizocola hellebori</name>
    <dbReference type="NCBI Taxonomy" id="1392758"/>
    <lineage>
        <taxon>Bacteria</taxon>
        <taxon>Bacillati</taxon>
        <taxon>Actinomycetota</taxon>
        <taxon>Actinomycetes</taxon>
        <taxon>Micromonosporales</taxon>
        <taxon>Micromonosporaceae</taxon>
        <taxon>Rhizocola</taxon>
    </lineage>
</organism>
<comment type="caution">
    <text evidence="2">The sequence shown here is derived from an EMBL/GenBank/DDBJ whole genome shotgun (WGS) entry which is preliminary data.</text>
</comment>
<dbReference type="RefSeq" id="WP_203906417.1">
    <property type="nucleotide sequence ID" value="NZ_BONY01000002.1"/>
</dbReference>
<evidence type="ECO:0000256" key="1">
    <source>
        <dbReference type="SAM" id="Phobius"/>
    </source>
</evidence>
<dbReference type="EMBL" id="BONY01000002">
    <property type="protein sequence ID" value="GIH02473.1"/>
    <property type="molecule type" value="Genomic_DNA"/>
</dbReference>
<feature type="transmembrane region" description="Helical" evidence="1">
    <location>
        <begin position="232"/>
        <end position="252"/>
    </location>
</feature>
<feature type="transmembrane region" description="Helical" evidence="1">
    <location>
        <begin position="403"/>
        <end position="430"/>
    </location>
</feature>
<keyword evidence="3" id="KW-1185">Reference proteome</keyword>
<dbReference type="Proteomes" id="UP000612899">
    <property type="component" value="Unassembled WGS sequence"/>
</dbReference>
<sequence length="753" mass="81148">MPAALLLSLVLVTLNYFGVPYADLAKFVVYLAFCVTIPGTLIWRSITRRVHAFGEEAAAGTALGIALEVLTYIPARAVGVPLLVLVWPLVTMLSFGIAPGLRRYWRATGSAGRAPMWHSWAICFLLGLFMVYITASFFRESAVDSVGYTFTDTDSAWYLAIVGELKHHMPPMVSYAPEGPLKYHWFVFADMAAASWITGIEPFLLLRRLSLLPYFAVLALLVPAITRRLTRAWWTGPVALLVTFFVLAPHPFKWLVSNQLSDIGFDSVLDASLLRTTLWLGPPITLAAALFAAVVLLLVELLGAQIRGAAAWLALTVLLVAVSGAKATFIPLLLAGLGCVLAVGLLRRKVSRVALIATGIALASAAFSMLVLLGGSASGLVYWPPLQLLYVTGFAAPTRVLPGASPLSSAVVMMLGISVLCWAGIWGGLIGLRRDAARRPEVLMFVGIGVAGTAAALLFSHPGLSQDAFFQGMRPYLSIAAVVGLAAMVTRSGLGRRLVVPASIAAATGLFAVLVLRGLGSSVMPRVMDVPGSRRSVMIALAWPYLVLVLLVITAAVFLFRSARTRAAAPVLLLAMGMGMGLETALHDRVVRPVKVAMETQWQPNLPSHVSQGSREAGRWIRDHSAPSDVVATNAHCLFKEDCANVRFTATAFSERRVLIEGWGYQAKTLKAAQESGSSHFYVPYWNPDLLAVNDAAFITPSAQTLGRLRDQYGVRWLFVDRSISEPAANLGEFARLRFSSGFCDVYEVLPAA</sequence>
<reference evidence="2" key="1">
    <citation type="submission" date="2021-01" db="EMBL/GenBank/DDBJ databases">
        <title>Whole genome shotgun sequence of Rhizocola hellebori NBRC 109834.</title>
        <authorList>
            <person name="Komaki H."/>
            <person name="Tamura T."/>
        </authorList>
    </citation>
    <scope>NUCLEOTIDE SEQUENCE</scope>
    <source>
        <strain evidence="2">NBRC 109834</strain>
    </source>
</reference>
<feature type="transmembrane region" description="Helical" evidence="1">
    <location>
        <begin position="81"/>
        <end position="105"/>
    </location>
</feature>
<protein>
    <submittedName>
        <fullName evidence="2">Uncharacterized protein</fullName>
    </submittedName>
</protein>